<keyword evidence="2" id="KW-1185">Reference proteome</keyword>
<reference evidence="1" key="2">
    <citation type="submission" date="2018-03" db="EMBL/GenBank/DDBJ databases">
        <title>The Triticum urartu genome reveals the dynamic nature of wheat genome evolution.</title>
        <authorList>
            <person name="Ling H."/>
            <person name="Ma B."/>
            <person name="Shi X."/>
            <person name="Liu H."/>
            <person name="Dong L."/>
            <person name="Sun H."/>
            <person name="Cao Y."/>
            <person name="Gao Q."/>
            <person name="Zheng S."/>
            <person name="Li Y."/>
            <person name="Yu Y."/>
            <person name="Du H."/>
            <person name="Qi M."/>
            <person name="Li Y."/>
            <person name="Yu H."/>
            <person name="Cui Y."/>
            <person name="Wang N."/>
            <person name="Chen C."/>
            <person name="Wu H."/>
            <person name="Zhao Y."/>
            <person name="Zhang J."/>
            <person name="Li Y."/>
            <person name="Zhou W."/>
            <person name="Zhang B."/>
            <person name="Hu W."/>
            <person name="Eijk M."/>
            <person name="Tang J."/>
            <person name="Witsenboer H."/>
            <person name="Zhao S."/>
            <person name="Li Z."/>
            <person name="Zhang A."/>
            <person name="Wang D."/>
            <person name="Liang C."/>
        </authorList>
    </citation>
    <scope>NUCLEOTIDE SEQUENCE [LARGE SCALE GENOMIC DNA]</scope>
    <source>
        <strain evidence="1">cv. G1812</strain>
    </source>
</reference>
<name>A0A8R7TTU8_TRIUA</name>
<reference evidence="2" key="1">
    <citation type="journal article" date="2013" name="Nature">
        <title>Draft genome of the wheat A-genome progenitor Triticum urartu.</title>
        <authorList>
            <person name="Ling H.Q."/>
            <person name="Zhao S."/>
            <person name="Liu D."/>
            <person name="Wang J."/>
            <person name="Sun H."/>
            <person name="Zhang C."/>
            <person name="Fan H."/>
            <person name="Li D."/>
            <person name="Dong L."/>
            <person name="Tao Y."/>
            <person name="Gao C."/>
            <person name="Wu H."/>
            <person name="Li Y."/>
            <person name="Cui Y."/>
            <person name="Guo X."/>
            <person name="Zheng S."/>
            <person name="Wang B."/>
            <person name="Yu K."/>
            <person name="Liang Q."/>
            <person name="Yang W."/>
            <person name="Lou X."/>
            <person name="Chen J."/>
            <person name="Feng M."/>
            <person name="Jian J."/>
            <person name="Zhang X."/>
            <person name="Luo G."/>
            <person name="Jiang Y."/>
            <person name="Liu J."/>
            <person name="Wang Z."/>
            <person name="Sha Y."/>
            <person name="Zhang B."/>
            <person name="Wu H."/>
            <person name="Tang D."/>
            <person name="Shen Q."/>
            <person name="Xue P."/>
            <person name="Zou S."/>
            <person name="Wang X."/>
            <person name="Liu X."/>
            <person name="Wang F."/>
            <person name="Yang Y."/>
            <person name="An X."/>
            <person name="Dong Z."/>
            <person name="Zhang K."/>
            <person name="Zhang X."/>
            <person name="Luo M.C."/>
            <person name="Dvorak J."/>
            <person name="Tong Y."/>
            <person name="Wang J."/>
            <person name="Yang H."/>
            <person name="Li Z."/>
            <person name="Wang D."/>
            <person name="Zhang A."/>
            <person name="Wang J."/>
        </authorList>
    </citation>
    <scope>NUCLEOTIDE SEQUENCE</scope>
    <source>
        <strain evidence="2">cv. G1812</strain>
    </source>
</reference>
<dbReference type="EnsemblPlants" id="TuG1812G0300001569.01.T01">
    <property type="protein sequence ID" value="TuG1812G0300001569.01.T01.cds247566"/>
    <property type="gene ID" value="TuG1812G0300001569.01"/>
</dbReference>
<sequence>MHVLFTSGEHNGLAREFAEQMFHGLFCRRNSDSISNVT</sequence>
<proteinExistence type="predicted"/>
<dbReference type="AlphaFoldDB" id="A0A8R7TTU8"/>
<protein>
    <submittedName>
        <fullName evidence="1">Uncharacterized protein</fullName>
    </submittedName>
</protein>
<dbReference type="Gramene" id="TuG1812G0300001569.01.T01">
    <property type="protein sequence ID" value="TuG1812G0300001569.01.T01.cds247566"/>
    <property type="gene ID" value="TuG1812G0300001569.01"/>
</dbReference>
<dbReference type="Proteomes" id="UP000015106">
    <property type="component" value="Chromosome 3"/>
</dbReference>
<organism evidence="1 2">
    <name type="scientific">Triticum urartu</name>
    <name type="common">Red wild einkorn</name>
    <name type="synonym">Crithodium urartu</name>
    <dbReference type="NCBI Taxonomy" id="4572"/>
    <lineage>
        <taxon>Eukaryota</taxon>
        <taxon>Viridiplantae</taxon>
        <taxon>Streptophyta</taxon>
        <taxon>Embryophyta</taxon>
        <taxon>Tracheophyta</taxon>
        <taxon>Spermatophyta</taxon>
        <taxon>Magnoliopsida</taxon>
        <taxon>Liliopsida</taxon>
        <taxon>Poales</taxon>
        <taxon>Poaceae</taxon>
        <taxon>BOP clade</taxon>
        <taxon>Pooideae</taxon>
        <taxon>Triticodae</taxon>
        <taxon>Triticeae</taxon>
        <taxon>Triticinae</taxon>
        <taxon>Triticum</taxon>
    </lineage>
</organism>
<accession>A0A8R7TTU8</accession>
<evidence type="ECO:0000313" key="2">
    <source>
        <dbReference type="Proteomes" id="UP000015106"/>
    </source>
</evidence>
<evidence type="ECO:0000313" key="1">
    <source>
        <dbReference type="EnsemblPlants" id="TuG1812G0300001569.01.T01.cds247566"/>
    </source>
</evidence>
<reference evidence="1" key="3">
    <citation type="submission" date="2022-06" db="UniProtKB">
        <authorList>
            <consortium name="EnsemblPlants"/>
        </authorList>
    </citation>
    <scope>IDENTIFICATION</scope>
</reference>